<dbReference type="Proteomes" id="UP001152795">
    <property type="component" value="Unassembled WGS sequence"/>
</dbReference>
<gene>
    <name evidence="2" type="ORF">PACLA_8A066884</name>
</gene>
<evidence type="ECO:0000313" key="3">
    <source>
        <dbReference type="Proteomes" id="UP001152795"/>
    </source>
</evidence>
<feature type="compositionally biased region" description="Basic and acidic residues" evidence="1">
    <location>
        <begin position="499"/>
        <end position="512"/>
    </location>
</feature>
<accession>A0A6S7KFE4</accession>
<protein>
    <submittedName>
        <fullName evidence="2">Uncharacterized protein</fullName>
    </submittedName>
</protein>
<feature type="region of interest" description="Disordered" evidence="1">
    <location>
        <begin position="306"/>
        <end position="400"/>
    </location>
</feature>
<reference evidence="2" key="1">
    <citation type="submission" date="2020-04" db="EMBL/GenBank/DDBJ databases">
        <authorList>
            <person name="Alioto T."/>
            <person name="Alioto T."/>
            <person name="Gomez Garrido J."/>
        </authorList>
    </citation>
    <scope>NUCLEOTIDE SEQUENCE</scope>
    <source>
        <strain evidence="2">A484AB</strain>
    </source>
</reference>
<dbReference type="EMBL" id="CACRXK020030579">
    <property type="protein sequence ID" value="CAB4042668.1"/>
    <property type="molecule type" value="Genomic_DNA"/>
</dbReference>
<feature type="region of interest" description="Disordered" evidence="1">
    <location>
        <begin position="430"/>
        <end position="578"/>
    </location>
</feature>
<feature type="compositionally biased region" description="Basic and acidic residues" evidence="1">
    <location>
        <begin position="522"/>
        <end position="537"/>
    </location>
</feature>
<dbReference type="AlphaFoldDB" id="A0A6S7KFE4"/>
<feature type="compositionally biased region" description="Polar residues" evidence="1">
    <location>
        <begin position="306"/>
        <end position="329"/>
    </location>
</feature>
<comment type="caution">
    <text evidence="2">The sequence shown here is derived from an EMBL/GenBank/DDBJ whole genome shotgun (WGS) entry which is preliminary data.</text>
</comment>
<feature type="compositionally biased region" description="Basic and acidic residues" evidence="1">
    <location>
        <begin position="564"/>
        <end position="578"/>
    </location>
</feature>
<name>A0A6S7KFE4_PARCT</name>
<keyword evidence="3" id="KW-1185">Reference proteome</keyword>
<evidence type="ECO:0000256" key="1">
    <source>
        <dbReference type="SAM" id="MobiDB-lite"/>
    </source>
</evidence>
<sequence length="578" mass="62215">TNFSIVPVSESDNSQQISNSGIDVAGNIKKIKQEVVGEETGTAIQTQGLQQLASVAEQTLVDKTKTVEKAKSQAENENELSESDAGRTGSAEQTLNHVIVVANEIEQTKQVVVHEMAVTETLSESVQKCPASPEKTIADDQSSIGNGDKGGKTGSMDVDSTVHVPNKGLIPSNPDSPRHDADVSDVPQFESSAQISNSVNDVASNIAEVKQQVVVGETETAVAETIGQAHQQLTAVSKKTSVNENKTAEEATWQAGNGNGVIVSDTGHTISGSPEQISDDLIFVANEFGEIKQVLVQETATTEILTENAQQPSTSQEEMIVDDQNSLGDSNEGGETRSTDVDSTVQVPNKGLIPISTLDFPRHDENAGGRNSDELSDINQGNDDCAGKFTNNSDPGIEEGKNDLTEIHFLKELNEYLEKFDEFFDDLQTGRTGNVSNEQHTKEFVQRSGETKKGVKTESEKRGGNAELKIENEVLSNNPDIFYASGKRSEAGENVGDGLRSKTSENDERDAMQGDPNRNSSKKVDEASKKADEDRSQRINILNKQGESNKGHQSGHGRTTRSTADSKDKTSKEGRSNQ</sequence>
<organism evidence="2 3">
    <name type="scientific">Paramuricea clavata</name>
    <name type="common">Red gorgonian</name>
    <name type="synonym">Violescent sea-whip</name>
    <dbReference type="NCBI Taxonomy" id="317549"/>
    <lineage>
        <taxon>Eukaryota</taxon>
        <taxon>Metazoa</taxon>
        <taxon>Cnidaria</taxon>
        <taxon>Anthozoa</taxon>
        <taxon>Octocorallia</taxon>
        <taxon>Malacalcyonacea</taxon>
        <taxon>Plexauridae</taxon>
        <taxon>Paramuricea</taxon>
    </lineage>
</organism>
<feature type="compositionally biased region" description="Basic and acidic residues" evidence="1">
    <location>
        <begin position="360"/>
        <end position="373"/>
    </location>
</feature>
<feature type="compositionally biased region" description="Basic and acidic residues" evidence="1">
    <location>
        <begin position="439"/>
        <end position="472"/>
    </location>
</feature>
<feature type="non-terminal residue" evidence="2">
    <location>
        <position position="1"/>
    </location>
</feature>
<feature type="region of interest" description="Disordered" evidence="1">
    <location>
        <begin position="124"/>
        <end position="184"/>
    </location>
</feature>
<feature type="compositionally biased region" description="Polar residues" evidence="1">
    <location>
        <begin position="538"/>
        <end position="552"/>
    </location>
</feature>
<feature type="region of interest" description="Disordered" evidence="1">
    <location>
        <begin position="67"/>
        <end position="91"/>
    </location>
</feature>
<feature type="non-terminal residue" evidence="2">
    <location>
        <position position="578"/>
    </location>
</feature>
<proteinExistence type="predicted"/>
<evidence type="ECO:0000313" key="2">
    <source>
        <dbReference type="EMBL" id="CAB4042668.1"/>
    </source>
</evidence>